<name>A0ABR7A0D2_9BURK</name>
<dbReference type="InterPro" id="IPR010102">
    <property type="entry name" value="Succ_semiAld_DH"/>
</dbReference>
<sequence>MLKLEDPELFRQQAFINGIWCDADDGGTITVSNPATGEALGQVPRMGAAEASRTINYANAAWKVWRNLLAKERGAILRRWHDLIIRHSEDLARIMTAEQGKSLAEARAEIAYGASYIEWFAEEGKRLYGDTIPATLPGRRIMVTKEPVGVCAAITPWNFPSAMITRKAGPALASGCPLIVKPSELTPFSALALAELAQRAGMPAGIFNVLTGNPESIGAEFTSNSIVRKLSFTGSTAVGRLLMQQSASSIKKLSLELGGNAPFIVFDDADLDAAVEGALASKYRNSGQTCVCANRIYVQDAVYEQFADKLAAAVHASLVVGNGADAGVNQGPLINEQAVQKVESHIADAFAKGARVLAGGKRHALGRTFFEPTILADVTQDMCIAREETFGPVAPLFRFKTDGDVIAMANDTEFGLASYFYSRDIGRIWRVAEQLEYGMVGINTGILSTEVAPFGGVKQSGLGREGSKYGIDDYLVIKYWCLAGL</sequence>
<feature type="active site" evidence="3">
    <location>
        <position position="256"/>
    </location>
</feature>
<dbReference type="Gene3D" id="3.40.605.10">
    <property type="entry name" value="Aldehyde Dehydrogenase, Chain A, domain 1"/>
    <property type="match status" value="1"/>
</dbReference>
<dbReference type="PANTHER" id="PTHR43353:SF5">
    <property type="entry name" value="SUCCINATE-SEMIALDEHYDE DEHYDROGENASE, MITOCHONDRIAL"/>
    <property type="match status" value="1"/>
</dbReference>
<dbReference type="EMBL" id="JACOGD010000001">
    <property type="protein sequence ID" value="MBC3930378.1"/>
    <property type="molecule type" value="Genomic_DNA"/>
</dbReference>
<dbReference type="CDD" id="cd07103">
    <property type="entry name" value="ALDH_F5_SSADH_GabD"/>
    <property type="match status" value="1"/>
</dbReference>
<dbReference type="PROSITE" id="PS00070">
    <property type="entry name" value="ALDEHYDE_DEHYDR_CYS"/>
    <property type="match status" value="1"/>
</dbReference>
<dbReference type="InterPro" id="IPR016160">
    <property type="entry name" value="Ald_DH_CS_CYS"/>
</dbReference>
<evidence type="ECO:0000259" key="5">
    <source>
        <dbReference type="Pfam" id="PF00171"/>
    </source>
</evidence>
<protein>
    <submittedName>
        <fullName evidence="6">NAD-dependent succinate-semialdehyde dehydrogenase</fullName>
    </submittedName>
</protein>
<dbReference type="InterPro" id="IPR050740">
    <property type="entry name" value="Aldehyde_DH_Superfamily"/>
</dbReference>
<organism evidence="6 7">
    <name type="scientific">Undibacterium curvum</name>
    <dbReference type="NCBI Taxonomy" id="2762294"/>
    <lineage>
        <taxon>Bacteria</taxon>
        <taxon>Pseudomonadati</taxon>
        <taxon>Pseudomonadota</taxon>
        <taxon>Betaproteobacteria</taxon>
        <taxon>Burkholderiales</taxon>
        <taxon>Oxalobacteraceae</taxon>
        <taxon>Undibacterium</taxon>
    </lineage>
</organism>
<feature type="domain" description="Aldehyde dehydrogenase" evidence="5">
    <location>
        <begin position="20"/>
        <end position="478"/>
    </location>
</feature>
<proteinExistence type="inferred from homology"/>
<evidence type="ECO:0000313" key="7">
    <source>
        <dbReference type="Proteomes" id="UP000654304"/>
    </source>
</evidence>
<dbReference type="InterPro" id="IPR016163">
    <property type="entry name" value="Ald_DH_C"/>
</dbReference>
<dbReference type="Pfam" id="PF00171">
    <property type="entry name" value="Aldedh"/>
    <property type="match status" value="1"/>
</dbReference>
<dbReference type="InterPro" id="IPR015590">
    <property type="entry name" value="Aldehyde_DH_dom"/>
</dbReference>
<dbReference type="InterPro" id="IPR029510">
    <property type="entry name" value="Ald_DH_CS_GLU"/>
</dbReference>
<gene>
    <name evidence="6" type="ORF">H8K43_01740</name>
</gene>
<evidence type="ECO:0000256" key="3">
    <source>
        <dbReference type="PROSITE-ProRule" id="PRU10007"/>
    </source>
</evidence>
<dbReference type="SUPFAM" id="SSF53720">
    <property type="entry name" value="ALDH-like"/>
    <property type="match status" value="1"/>
</dbReference>
<accession>A0ABR7A0D2</accession>
<evidence type="ECO:0000256" key="4">
    <source>
        <dbReference type="RuleBase" id="RU003345"/>
    </source>
</evidence>
<reference evidence="6 7" key="1">
    <citation type="submission" date="2020-08" db="EMBL/GenBank/DDBJ databases">
        <title>Novel species isolated from subtropical streams in China.</title>
        <authorList>
            <person name="Lu H."/>
        </authorList>
    </citation>
    <scope>NUCLEOTIDE SEQUENCE [LARGE SCALE GENOMIC DNA]</scope>
    <source>
        <strain evidence="6 7">CY22W</strain>
    </source>
</reference>
<dbReference type="Proteomes" id="UP000654304">
    <property type="component" value="Unassembled WGS sequence"/>
</dbReference>
<dbReference type="PROSITE" id="PS00687">
    <property type="entry name" value="ALDEHYDE_DEHYDR_GLU"/>
    <property type="match status" value="1"/>
</dbReference>
<dbReference type="InterPro" id="IPR016162">
    <property type="entry name" value="Ald_DH_N"/>
</dbReference>
<dbReference type="PANTHER" id="PTHR43353">
    <property type="entry name" value="SUCCINATE-SEMIALDEHYDE DEHYDROGENASE, MITOCHONDRIAL"/>
    <property type="match status" value="1"/>
</dbReference>
<evidence type="ECO:0000256" key="1">
    <source>
        <dbReference type="ARBA" id="ARBA00009986"/>
    </source>
</evidence>
<evidence type="ECO:0000256" key="2">
    <source>
        <dbReference type="ARBA" id="ARBA00023002"/>
    </source>
</evidence>
<comment type="similarity">
    <text evidence="1 4">Belongs to the aldehyde dehydrogenase family.</text>
</comment>
<dbReference type="NCBIfam" id="TIGR01780">
    <property type="entry name" value="SSADH"/>
    <property type="match status" value="1"/>
</dbReference>
<evidence type="ECO:0000313" key="6">
    <source>
        <dbReference type="EMBL" id="MBC3930378.1"/>
    </source>
</evidence>
<dbReference type="InterPro" id="IPR016161">
    <property type="entry name" value="Ald_DH/histidinol_DH"/>
</dbReference>
<keyword evidence="7" id="KW-1185">Reference proteome</keyword>
<dbReference type="Gene3D" id="3.40.309.10">
    <property type="entry name" value="Aldehyde Dehydrogenase, Chain A, domain 2"/>
    <property type="match status" value="1"/>
</dbReference>
<comment type="caution">
    <text evidence="6">The sequence shown here is derived from an EMBL/GenBank/DDBJ whole genome shotgun (WGS) entry which is preliminary data.</text>
</comment>
<dbReference type="RefSeq" id="WP_186902257.1">
    <property type="nucleotide sequence ID" value="NZ_JACOGD010000001.1"/>
</dbReference>
<keyword evidence="2 4" id="KW-0560">Oxidoreductase</keyword>